<feature type="signal peptide" evidence="2">
    <location>
        <begin position="1"/>
        <end position="18"/>
    </location>
</feature>
<dbReference type="InterPro" id="IPR036709">
    <property type="entry name" value="Autotransporte_beta_dom_sf"/>
</dbReference>
<dbReference type="GO" id="GO:0005507">
    <property type="term" value="F:copper ion binding"/>
    <property type="evidence" value="ECO:0007669"/>
    <property type="project" value="InterPro"/>
</dbReference>
<evidence type="ECO:0000256" key="2">
    <source>
        <dbReference type="SAM" id="SignalP"/>
    </source>
</evidence>
<dbReference type="AlphaFoldDB" id="A0A3D9FDL1"/>
<evidence type="ECO:0000313" key="3">
    <source>
        <dbReference type="EMBL" id="RED15914.1"/>
    </source>
</evidence>
<proteinExistence type="predicted"/>
<keyword evidence="2" id="KW-0732">Signal</keyword>
<keyword evidence="4" id="KW-1185">Reference proteome</keyword>
<organism evidence="3 4">
    <name type="scientific">Parasphingopyxis lamellibrachiae</name>
    <dbReference type="NCBI Taxonomy" id="680125"/>
    <lineage>
        <taxon>Bacteria</taxon>
        <taxon>Pseudomonadati</taxon>
        <taxon>Pseudomonadota</taxon>
        <taxon>Alphaproteobacteria</taxon>
        <taxon>Sphingomonadales</taxon>
        <taxon>Sphingomonadaceae</taxon>
        <taxon>Parasphingopyxis</taxon>
    </lineage>
</organism>
<feature type="compositionally biased region" description="Basic and acidic residues" evidence="1">
    <location>
        <begin position="21"/>
        <end position="33"/>
    </location>
</feature>
<dbReference type="Proteomes" id="UP000256310">
    <property type="component" value="Unassembled WGS sequence"/>
</dbReference>
<dbReference type="GO" id="GO:0006878">
    <property type="term" value="P:intracellular copper ion homeostasis"/>
    <property type="evidence" value="ECO:0007669"/>
    <property type="project" value="InterPro"/>
</dbReference>
<dbReference type="InterPro" id="IPR007939">
    <property type="entry name" value="Cu-R_B_prcur"/>
</dbReference>
<feature type="compositionally biased region" description="Basic and acidic residues" evidence="1">
    <location>
        <begin position="54"/>
        <end position="73"/>
    </location>
</feature>
<dbReference type="SUPFAM" id="SSF103515">
    <property type="entry name" value="Autotransporter"/>
    <property type="match status" value="1"/>
</dbReference>
<dbReference type="RefSeq" id="WP_211306372.1">
    <property type="nucleotide sequence ID" value="NZ_QRDP01000004.1"/>
</dbReference>
<comment type="caution">
    <text evidence="3">The sequence shown here is derived from an EMBL/GenBank/DDBJ whole genome shotgun (WGS) entry which is preliminary data.</text>
</comment>
<dbReference type="Pfam" id="PF05275">
    <property type="entry name" value="CopB"/>
    <property type="match status" value="1"/>
</dbReference>
<sequence>MKTLILLAAALAATPALAQHQGHDRPVPTEQSEHGASPADTHTGHHMQNEAAAEPDHSMHRTAPDDPPVDHSGHTGHQMDAAQSPGTHQDHDMGGQEAAIPQSGPPPEAFTGPEHAADTLFAPEIMAEARAALLPELGGAMHRLLSVDRFEAQLADGEDGYVWELNAWYGGDIDRLWIKSEGEGEFGGSLEEAEIQALWSHAIGPYFDVQAGIRYDIRPNSAQNGADRAHAVLGIQGLAPYFFEIDVAGFLSDAGDLTARIEAEYDQRITQRLILQPRIELDLAAQDIPEIGIGSGLSDLAAGLRLRYEIVPEFAPYIGAEWQRQFGDTADFTRIAGGDPDRIVFLAGLKIWF</sequence>
<evidence type="ECO:0000256" key="1">
    <source>
        <dbReference type="SAM" id="MobiDB-lite"/>
    </source>
</evidence>
<gene>
    <name evidence="3" type="ORF">DFR46_0922</name>
</gene>
<protein>
    <submittedName>
        <fullName evidence="3">Copper resistance protein B</fullName>
    </submittedName>
</protein>
<accession>A0A3D9FDL1</accession>
<dbReference type="EMBL" id="QRDP01000004">
    <property type="protein sequence ID" value="RED15914.1"/>
    <property type="molecule type" value="Genomic_DNA"/>
</dbReference>
<dbReference type="GO" id="GO:0009279">
    <property type="term" value="C:cell outer membrane"/>
    <property type="evidence" value="ECO:0007669"/>
    <property type="project" value="InterPro"/>
</dbReference>
<feature type="chain" id="PRO_5017547180" evidence="2">
    <location>
        <begin position="19"/>
        <end position="353"/>
    </location>
</feature>
<name>A0A3D9FDL1_9SPHN</name>
<reference evidence="3 4" key="1">
    <citation type="submission" date="2018-07" db="EMBL/GenBank/DDBJ databases">
        <title>Genomic Encyclopedia of Type Strains, Phase IV (KMG-IV): sequencing the most valuable type-strain genomes for metagenomic binning, comparative biology and taxonomic classification.</title>
        <authorList>
            <person name="Goeker M."/>
        </authorList>
    </citation>
    <scope>NUCLEOTIDE SEQUENCE [LARGE SCALE GENOMIC DNA]</scope>
    <source>
        <strain evidence="3 4">DSM 26725</strain>
    </source>
</reference>
<feature type="region of interest" description="Disordered" evidence="1">
    <location>
        <begin position="16"/>
        <end position="114"/>
    </location>
</feature>
<evidence type="ECO:0000313" key="4">
    <source>
        <dbReference type="Proteomes" id="UP000256310"/>
    </source>
</evidence>